<dbReference type="Gene3D" id="2.40.30.170">
    <property type="match status" value="1"/>
</dbReference>
<dbReference type="Gene3D" id="1.20.120.330">
    <property type="entry name" value="Nucleotidyltransferases domain 2"/>
    <property type="match status" value="1"/>
</dbReference>
<evidence type="ECO:0000313" key="4">
    <source>
        <dbReference type="EMBL" id="GAI32599.1"/>
    </source>
</evidence>
<comment type="subcellular location">
    <subcellularLocation>
        <location evidence="1">Cell envelope</location>
    </subcellularLocation>
</comment>
<name>X1PNY9_9ZZZZ</name>
<dbReference type="GO" id="GO:0030313">
    <property type="term" value="C:cell envelope"/>
    <property type="evidence" value="ECO:0007669"/>
    <property type="project" value="UniProtKB-SubCell"/>
</dbReference>
<comment type="caution">
    <text evidence="4">The sequence shown here is derived from an EMBL/GenBank/DDBJ whole genome shotgun (WGS) entry which is preliminary data.</text>
</comment>
<reference evidence="4" key="1">
    <citation type="journal article" date="2014" name="Front. Microbiol.">
        <title>High frequency of phylogenetically diverse reductive dehalogenase-homologous genes in deep subseafloor sedimentary metagenomes.</title>
        <authorList>
            <person name="Kawai M."/>
            <person name="Futagami T."/>
            <person name="Toyoda A."/>
            <person name="Takaki Y."/>
            <person name="Nishi S."/>
            <person name="Hori S."/>
            <person name="Arai W."/>
            <person name="Tsubouchi T."/>
            <person name="Morono Y."/>
            <person name="Uchiyama I."/>
            <person name="Ito T."/>
            <person name="Fujiyama A."/>
            <person name="Inagaki F."/>
            <person name="Takami H."/>
        </authorList>
    </citation>
    <scope>NUCLEOTIDE SEQUENCE</scope>
    <source>
        <strain evidence="4">Expedition CK06-06</strain>
    </source>
</reference>
<dbReference type="AlphaFoldDB" id="X1PNY9"/>
<organism evidence="4">
    <name type="scientific">marine sediment metagenome</name>
    <dbReference type="NCBI Taxonomy" id="412755"/>
    <lineage>
        <taxon>unclassified sequences</taxon>
        <taxon>metagenomes</taxon>
        <taxon>ecological metagenomes</taxon>
    </lineage>
</organism>
<evidence type="ECO:0000256" key="2">
    <source>
        <dbReference type="ARBA" id="ARBA00023054"/>
    </source>
</evidence>
<dbReference type="PANTHER" id="PTHR32347">
    <property type="entry name" value="EFFLUX SYSTEM COMPONENT YKNX-RELATED"/>
    <property type="match status" value="1"/>
</dbReference>
<evidence type="ECO:0000256" key="1">
    <source>
        <dbReference type="ARBA" id="ARBA00004196"/>
    </source>
</evidence>
<dbReference type="InterPro" id="IPR050465">
    <property type="entry name" value="UPF0194_transport"/>
</dbReference>
<dbReference type="EMBL" id="BARV01030804">
    <property type="protein sequence ID" value="GAI32599.1"/>
    <property type="molecule type" value="Genomic_DNA"/>
</dbReference>
<protein>
    <submittedName>
        <fullName evidence="4">Uncharacterized protein</fullName>
    </submittedName>
</protein>
<sequence>KRNSQLEVYRAQLSLGIAQQNLDTILSGTDEDEIAILEMSVEAANQSLEQAQKQVDTTKQSLEQAQKRVDAAKQSLEQARKQVDAAKQSEEQAQRQVEATKQSLEQAQKRVEAARQSEEQAQKQVEVARQSEEQAKKQVDAARQSLAQAQKQLDEATITASFDGMVASVDADEGDSVSTAETIIHLIDLSTMELNVEVDEIDIAGVKPGQRAIIEVDALPALELEGEVTFISPLGREEAGVVLYEVKISFNVPE</sequence>
<evidence type="ECO:0000256" key="3">
    <source>
        <dbReference type="SAM" id="MobiDB-lite"/>
    </source>
</evidence>
<accession>X1PNY9</accession>
<feature type="non-terminal residue" evidence="4">
    <location>
        <position position="254"/>
    </location>
</feature>
<keyword evidence="2" id="KW-0175">Coiled coil</keyword>
<dbReference type="SUPFAM" id="SSF57997">
    <property type="entry name" value="Tropomyosin"/>
    <property type="match status" value="1"/>
</dbReference>
<feature type="non-terminal residue" evidence="4">
    <location>
        <position position="1"/>
    </location>
</feature>
<feature type="compositionally biased region" description="Basic and acidic residues" evidence="3">
    <location>
        <begin position="81"/>
        <end position="93"/>
    </location>
</feature>
<proteinExistence type="predicted"/>
<feature type="region of interest" description="Disordered" evidence="3">
    <location>
        <begin position="81"/>
        <end position="101"/>
    </location>
</feature>
<gene>
    <name evidence="4" type="ORF">S06H3_48867</name>
</gene>